<keyword evidence="1" id="KW-0812">Transmembrane</keyword>
<reference evidence="2 3" key="1">
    <citation type="journal article" date="2018" name="J. Allergy Clin. Immunol.">
        <title>High-quality assembly of Dermatophagoides pteronyssinus genome and transcriptome reveals a wide range of novel allergens.</title>
        <authorList>
            <person name="Liu X.Y."/>
            <person name="Yang K.Y."/>
            <person name="Wang M.Q."/>
            <person name="Kwok J.S."/>
            <person name="Zeng X."/>
            <person name="Yang Z."/>
            <person name="Xiao X.J."/>
            <person name="Lau C.P."/>
            <person name="Li Y."/>
            <person name="Huang Z.M."/>
            <person name="Ba J.G."/>
            <person name="Yim A.K."/>
            <person name="Ouyang C.Y."/>
            <person name="Ngai S.M."/>
            <person name="Chan T.F."/>
            <person name="Leung E.L."/>
            <person name="Liu L."/>
            <person name="Liu Z.G."/>
            <person name="Tsui S.K."/>
        </authorList>
    </citation>
    <scope>NUCLEOTIDE SEQUENCE [LARGE SCALE GENOMIC DNA]</scope>
    <source>
        <strain evidence="2">Derp</strain>
    </source>
</reference>
<comment type="caution">
    <text evidence="2">The sequence shown here is derived from an EMBL/GenBank/DDBJ whole genome shotgun (WGS) entry which is preliminary data.</text>
</comment>
<keyword evidence="1" id="KW-0472">Membrane</keyword>
<accession>A0ABQ8JT02</accession>
<gene>
    <name evidence="2" type="ORF">DERP_004968</name>
</gene>
<evidence type="ECO:0000313" key="2">
    <source>
        <dbReference type="EMBL" id="KAH9425750.1"/>
    </source>
</evidence>
<feature type="transmembrane region" description="Helical" evidence="1">
    <location>
        <begin position="20"/>
        <end position="39"/>
    </location>
</feature>
<proteinExistence type="predicted"/>
<reference evidence="2 3" key="2">
    <citation type="journal article" date="2022" name="Mol. Biol. Evol.">
        <title>Comparative Genomics Reveals Insights into the Divergent Evolution of Astigmatic Mites and Household Pest Adaptations.</title>
        <authorList>
            <person name="Xiong Q."/>
            <person name="Wan A.T."/>
            <person name="Liu X."/>
            <person name="Fung C.S."/>
            <person name="Xiao X."/>
            <person name="Malainual N."/>
            <person name="Hou J."/>
            <person name="Wang L."/>
            <person name="Wang M."/>
            <person name="Yang K.Y."/>
            <person name="Cui Y."/>
            <person name="Leung E.L."/>
            <person name="Nong W."/>
            <person name="Shin S.K."/>
            <person name="Au S.W."/>
            <person name="Jeong K.Y."/>
            <person name="Chew F.T."/>
            <person name="Hui J.H."/>
            <person name="Leung T.F."/>
            <person name="Tungtrongchitr A."/>
            <person name="Zhong N."/>
            <person name="Liu Z."/>
            <person name="Tsui S.K."/>
        </authorList>
    </citation>
    <scope>NUCLEOTIDE SEQUENCE [LARGE SCALE GENOMIC DNA]</scope>
    <source>
        <strain evidence="2">Derp</strain>
    </source>
</reference>
<dbReference type="Proteomes" id="UP000887458">
    <property type="component" value="Unassembled WGS sequence"/>
</dbReference>
<dbReference type="EMBL" id="NJHN03000017">
    <property type="protein sequence ID" value="KAH9425750.1"/>
    <property type="molecule type" value="Genomic_DNA"/>
</dbReference>
<keyword evidence="1" id="KW-1133">Transmembrane helix</keyword>
<name>A0ABQ8JT02_DERPT</name>
<evidence type="ECO:0000313" key="3">
    <source>
        <dbReference type="Proteomes" id="UP000887458"/>
    </source>
</evidence>
<sequence>MNLSDRNILTSNNDNGVIKIIIIIIDSSIFVVVVDIMMLSQYEIKAKPSSNLALGILKHTHDNFEMNGLTGGSIQRKRKRLANRLIN</sequence>
<evidence type="ECO:0000256" key="1">
    <source>
        <dbReference type="SAM" id="Phobius"/>
    </source>
</evidence>
<organism evidence="2 3">
    <name type="scientific">Dermatophagoides pteronyssinus</name>
    <name type="common">European house dust mite</name>
    <dbReference type="NCBI Taxonomy" id="6956"/>
    <lineage>
        <taxon>Eukaryota</taxon>
        <taxon>Metazoa</taxon>
        <taxon>Ecdysozoa</taxon>
        <taxon>Arthropoda</taxon>
        <taxon>Chelicerata</taxon>
        <taxon>Arachnida</taxon>
        <taxon>Acari</taxon>
        <taxon>Acariformes</taxon>
        <taxon>Sarcoptiformes</taxon>
        <taxon>Astigmata</taxon>
        <taxon>Psoroptidia</taxon>
        <taxon>Analgoidea</taxon>
        <taxon>Pyroglyphidae</taxon>
        <taxon>Dermatophagoidinae</taxon>
        <taxon>Dermatophagoides</taxon>
    </lineage>
</organism>
<protein>
    <submittedName>
        <fullName evidence="2">Uncharacterized protein</fullName>
    </submittedName>
</protein>
<keyword evidence="3" id="KW-1185">Reference proteome</keyword>